<keyword evidence="2" id="KW-1185">Reference proteome</keyword>
<protein>
    <submittedName>
        <fullName evidence="1">Uncharacterized protein</fullName>
    </submittedName>
</protein>
<proteinExistence type="predicted"/>
<organism evidence="1 2">
    <name type="scientific">Lyngbya aestuarii BL J</name>
    <dbReference type="NCBI Taxonomy" id="1348334"/>
    <lineage>
        <taxon>Bacteria</taxon>
        <taxon>Bacillati</taxon>
        <taxon>Cyanobacteriota</taxon>
        <taxon>Cyanophyceae</taxon>
        <taxon>Oscillatoriophycideae</taxon>
        <taxon>Oscillatoriales</taxon>
        <taxon>Microcoleaceae</taxon>
        <taxon>Lyngbya</taxon>
    </lineage>
</organism>
<dbReference type="PATRIC" id="fig|1348334.3.peg.4867"/>
<comment type="caution">
    <text evidence="1">The sequence shown here is derived from an EMBL/GenBank/DDBJ whole genome shotgun (WGS) entry which is preliminary data.</text>
</comment>
<reference evidence="1 2" key="1">
    <citation type="journal article" date="2013" name="Front. Microbiol.">
        <title>Comparative genomic analyses of the cyanobacterium, Lyngbya aestuarii BL J, a powerful hydrogen producer.</title>
        <authorList>
            <person name="Kothari A."/>
            <person name="Vaughn M."/>
            <person name="Garcia-Pichel F."/>
        </authorList>
    </citation>
    <scope>NUCLEOTIDE SEQUENCE [LARGE SCALE GENOMIC DNA]</scope>
    <source>
        <strain evidence="1 2">BL J</strain>
    </source>
</reference>
<evidence type="ECO:0000313" key="1">
    <source>
        <dbReference type="EMBL" id="ERT05005.1"/>
    </source>
</evidence>
<accession>U7QDD6</accession>
<sequence>MFLYLAPLRPPILGKTQSLKSPKVGGFRGRQYSGVLSTLAVNIQ</sequence>
<name>U7QDD6_9CYAN</name>
<dbReference type="AlphaFoldDB" id="U7QDD6"/>
<dbReference type="Proteomes" id="UP000017127">
    <property type="component" value="Unassembled WGS sequence"/>
</dbReference>
<gene>
    <name evidence="1" type="ORF">M595_5051</name>
</gene>
<dbReference type="EMBL" id="AUZM01000071">
    <property type="protein sequence ID" value="ERT05005.1"/>
    <property type="molecule type" value="Genomic_DNA"/>
</dbReference>
<evidence type="ECO:0000313" key="2">
    <source>
        <dbReference type="Proteomes" id="UP000017127"/>
    </source>
</evidence>